<evidence type="ECO:0000256" key="8">
    <source>
        <dbReference type="ARBA" id="ARBA00023136"/>
    </source>
</evidence>
<dbReference type="InterPro" id="IPR000515">
    <property type="entry name" value="MetI-like"/>
</dbReference>
<dbReference type="SUPFAM" id="SSF161098">
    <property type="entry name" value="MetI-like"/>
    <property type="match status" value="1"/>
</dbReference>
<accession>A0ABY5AFG5</accession>
<dbReference type="Gene3D" id="1.10.3720.10">
    <property type="entry name" value="MetI-like"/>
    <property type="match status" value="1"/>
</dbReference>
<dbReference type="RefSeq" id="WP_252672615.1">
    <property type="nucleotide sequence ID" value="NZ_CP099547.1"/>
</dbReference>
<protein>
    <submittedName>
        <fullName evidence="11">Amino acid ABC transporter permease</fullName>
    </submittedName>
</protein>
<sequence>MDIAVLEQWLPFYVQAALLTLRIGVIGTALAFVVGLICESLRELRVPVIGQIVTGYVEISRNTPLLVQLFFLYFGLPKLGIVLDGESAAIIGLTFLGGSYMIEALRSGFGSVTKVQRESALALGMKRQEVIRYVVLPQALAYALPALMANVIFLIKETSVVSVVALPDLVYVAKEQIGNTYTTNEALALLVVSYAVILVPIVLLAVGLERRVRHGLVGK</sequence>
<feature type="transmembrane region" description="Helical" evidence="9">
    <location>
        <begin position="130"/>
        <end position="155"/>
    </location>
</feature>
<feature type="transmembrane region" description="Helical" evidence="9">
    <location>
        <begin position="12"/>
        <end position="38"/>
    </location>
</feature>
<feature type="domain" description="ABC transmembrane type-1" evidence="10">
    <location>
        <begin position="17"/>
        <end position="202"/>
    </location>
</feature>
<reference evidence="11" key="1">
    <citation type="submission" date="2022-06" db="EMBL/GenBank/DDBJ databases">
        <title>Complete Genome Sequence of Arcanobacterium pinnipediorum strain DSM 28752 isolated from a harbour seal.</title>
        <authorList>
            <person name="Borowiak M."/>
            <person name="Kreitlow A."/>
            <person name="Alssahen M."/>
            <person name="Malorny B."/>
            <person name="Laemmler C."/>
            <person name="Prenger-Berninghoff E."/>
            <person name="Siebert U."/>
            <person name="Ploetz M."/>
            <person name="Abdulmawjood A."/>
        </authorList>
    </citation>
    <scope>NUCLEOTIDE SEQUENCE</scope>
    <source>
        <strain evidence="11">DSM 28752</strain>
    </source>
</reference>
<comment type="similarity">
    <text evidence="2">Belongs to the binding-protein-dependent transport system permease family. HisMQ subfamily.</text>
</comment>
<dbReference type="EMBL" id="CP099547">
    <property type="protein sequence ID" value="USR78802.1"/>
    <property type="molecule type" value="Genomic_DNA"/>
</dbReference>
<comment type="subcellular location">
    <subcellularLocation>
        <location evidence="1 9">Cell membrane</location>
        <topology evidence="1 9">Multi-pass membrane protein</topology>
    </subcellularLocation>
</comment>
<keyword evidence="12" id="KW-1185">Reference proteome</keyword>
<evidence type="ECO:0000313" key="11">
    <source>
        <dbReference type="EMBL" id="USR78802.1"/>
    </source>
</evidence>
<keyword evidence="6" id="KW-0029">Amino-acid transport</keyword>
<dbReference type="InterPro" id="IPR043429">
    <property type="entry name" value="ArtM/GltK/GlnP/TcyL/YhdX-like"/>
</dbReference>
<evidence type="ECO:0000256" key="4">
    <source>
        <dbReference type="ARBA" id="ARBA00022475"/>
    </source>
</evidence>
<dbReference type="PANTHER" id="PTHR30614">
    <property type="entry name" value="MEMBRANE COMPONENT OF AMINO ACID ABC TRANSPORTER"/>
    <property type="match status" value="1"/>
</dbReference>
<dbReference type="Pfam" id="PF00528">
    <property type="entry name" value="BPD_transp_1"/>
    <property type="match status" value="1"/>
</dbReference>
<gene>
    <name evidence="11" type="ORF">NG665_05245</name>
</gene>
<keyword evidence="5 9" id="KW-0812">Transmembrane</keyword>
<evidence type="ECO:0000256" key="2">
    <source>
        <dbReference type="ARBA" id="ARBA00010072"/>
    </source>
</evidence>
<evidence type="ECO:0000256" key="9">
    <source>
        <dbReference type="RuleBase" id="RU363032"/>
    </source>
</evidence>
<dbReference type="PANTHER" id="PTHR30614:SF37">
    <property type="entry name" value="AMINO-ACID ABC TRANSPORTER PERMEASE PROTEIN YHDX-RELATED"/>
    <property type="match status" value="1"/>
</dbReference>
<keyword evidence="4" id="KW-1003">Cell membrane</keyword>
<keyword evidence="3 9" id="KW-0813">Transport</keyword>
<evidence type="ECO:0000256" key="5">
    <source>
        <dbReference type="ARBA" id="ARBA00022692"/>
    </source>
</evidence>
<dbReference type="Proteomes" id="UP001056109">
    <property type="component" value="Chromosome"/>
</dbReference>
<evidence type="ECO:0000313" key="12">
    <source>
        <dbReference type="Proteomes" id="UP001056109"/>
    </source>
</evidence>
<dbReference type="InterPro" id="IPR035906">
    <property type="entry name" value="MetI-like_sf"/>
</dbReference>
<name>A0ABY5AFG5_9ACTO</name>
<evidence type="ECO:0000259" key="10">
    <source>
        <dbReference type="PROSITE" id="PS50928"/>
    </source>
</evidence>
<dbReference type="PROSITE" id="PS50928">
    <property type="entry name" value="ABC_TM1"/>
    <property type="match status" value="1"/>
</dbReference>
<evidence type="ECO:0000256" key="7">
    <source>
        <dbReference type="ARBA" id="ARBA00022989"/>
    </source>
</evidence>
<evidence type="ECO:0000256" key="6">
    <source>
        <dbReference type="ARBA" id="ARBA00022970"/>
    </source>
</evidence>
<evidence type="ECO:0000256" key="1">
    <source>
        <dbReference type="ARBA" id="ARBA00004651"/>
    </source>
</evidence>
<feature type="transmembrane region" description="Helical" evidence="9">
    <location>
        <begin position="186"/>
        <end position="206"/>
    </location>
</feature>
<dbReference type="NCBIfam" id="TIGR01726">
    <property type="entry name" value="HEQRo_perm_3TM"/>
    <property type="match status" value="1"/>
</dbReference>
<dbReference type="CDD" id="cd06261">
    <property type="entry name" value="TM_PBP2"/>
    <property type="match status" value="1"/>
</dbReference>
<keyword evidence="7 9" id="KW-1133">Transmembrane helix</keyword>
<dbReference type="InterPro" id="IPR010065">
    <property type="entry name" value="AA_ABC_transptr_permease_3TM"/>
</dbReference>
<keyword evidence="8 9" id="KW-0472">Membrane</keyword>
<organism evidence="11 12">
    <name type="scientific">Arcanobacterium pinnipediorum</name>
    <dbReference type="NCBI Taxonomy" id="1503041"/>
    <lineage>
        <taxon>Bacteria</taxon>
        <taxon>Bacillati</taxon>
        <taxon>Actinomycetota</taxon>
        <taxon>Actinomycetes</taxon>
        <taxon>Actinomycetales</taxon>
        <taxon>Actinomycetaceae</taxon>
        <taxon>Arcanobacterium</taxon>
    </lineage>
</organism>
<proteinExistence type="inferred from homology"/>
<evidence type="ECO:0000256" key="3">
    <source>
        <dbReference type="ARBA" id="ARBA00022448"/>
    </source>
</evidence>